<dbReference type="Gene3D" id="3.20.20.70">
    <property type="entry name" value="Aldolase class I"/>
    <property type="match status" value="2"/>
</dbReference>
<dbReference type="CDD" id="cd00331">
    <property type="entry name" value="IGPS"/>
    <property type="match status" value="1"/>
</dbReference>
<gene>
    <name evidence="22" type="ORF">VDGE_05739</name>
</gene>
<evidence type="ECO:0000256" key="5">
    <source>
        <dbReference type="ARBA" id="ARBA00004696"/>
    </source>
</evidence>
<keyword evidence="17" id="KW-0456">Lyase</keyword>
<feature type="compositionally biased region" description="Basic and acidic residues" evidence="20">
    <location>
        <begin position="1162"/>
        <end position="1173"/>
    </location>
</feature>
<keyword evidence="15" id="KW-0057">Aromatic amino acid biosynthesis</keyword>
<evidence type="ECO:0000256" key="15">
    <source>
        <dbReference type="ARBA" id="ARBA00023141"/>
    </source>
</evidence>
<feature type="domain" description="BRCT" evidence="21">
    <location>
        <begin position="767"/>
        <end position="803"/>
    </location>
</feature>
<dbReference type="SUPFAM" id="SSF51366">
    <property type="entry name" value="Ribulose-phoshate binding barrel"/>
    <property type="match status" value="2"/>
</dbReference>
<evidence type="ECO:0000256" key="3">
    <source>
        <dbReference type="ARBA" id="ARBA00003272"/>
    </source>
</evidence>
<dbReference type="InterPro" id="IPR017926">
    <property type="entry name" value="GATASE"/>
</dbReference>
<evidence type="ECO:0000256" key="2">
    <source>
        <dbReference type="ARBA" id="ARBA00001633"/>
    </source>
</evidence>
<dbReference type="PROSITE" id="PS00614">
    <property type="entry name" value="IGPS"/>
    <property type="match status" value="1"/>
</dbReference>
<comment type="catalytic activity">
    <reaction evidence="1">
        <text>N-(5-phospho-beta-D-ribosyl)anthranilate = 1-(2-carboxyphenylamino)-1-deoxy-D-ribulose 5-phosphate</text>
        <dbReference type="Rhea" id="RHEA:21540"/>
        <dbReference type="ChEBI" id="CHEBI:18277"/>
        <dbReference type="ChEBI" id="CHEBI:58613"/>
        <dbReference type="EC" id="5.3.1.24"/>
    </reaction>
</comment>
<evidence type="ECO:0000256" key="17">
    <source>
        <dbReference type="ARBA" id="ARBA00023239"/>
    </source>
</evidence>
<dbReference type="InterPro" id="IPR001240">
    <property type="entry name" value="PRAI_dom"/>
</dbReference>
<evidence type="ECO:0000256" key="9">
    <source>
        <dbReference type="ARBA" id="ARBA00012572"/>
    </source>
</evidence>
<dbReference type="GO" id="GO:0005829">
    <property type="term" value="C:cytosol"/>
    <property type="evidence" value="ECO:0007669"/>
    <property type="project" value="TreeGrafter"/>
</dbReference>
<dbReference type="EC" id="4.1.1.48" evidence="8"/>
<feature type="region of interest" description="Disordered" evidence="20">
    <location>
        <begin position="981"/>
        <end position="1016"/>
    </location>
</feature>
<dbReference type="FunFam" id="3.40.50.880:FF:000031">
    <property type="entry name" value="Multifunctional tryptophan biosynthesis protein"/>
    <property type="match status" value="1"/>
</dbReference>
<accession>A0A444S7R9</accession>
<dbReference type="PRINTS" id="PR00096">
    <property type="entry name" value="GATASE"/>
</dbReference>
<dbReference type="GO" id="GO:0000162">
    <property type="term" value="P:L-tryptophan biosynthetic process"/>
    <property type="evidence" value="ECO:0007669"/>
    <property type="project" value="UniProtKB-UniPathway"/>
</dbReference>
<evidence type="ECO:0000256" key="1">
    <source>
        <dbReference type="ARBA" id="ARBA00001164"/>
    </source>
</evidence>
<evidence type="ECO:0000256" key="19">
    <source>
        <dbReference type="ARBA" id="ARBA00047683"/>
    </source>
</evidence>
<dbReference type="Gene3D" id="3.40.50.880">
    <property type="match status" value="1"/>
</dbReference>
<evidence type="ECO:0000256" key="6">
    <source>
        <dbReference type="ARBA" id="ARBA00004873"/>
    </source>
</evidence>
<dbReference type="Proteomes" id="UP000288725">
    <property type="component" value="Chromosome 4"/>
</dbReference>
<dbReference type="InterPro" id="IPR006221">
    <property type="entry name" value="TrpG/PapA_dom"/>
</dbReference>
<evidence type="ECO:0000256" key="14">
    <source>
        <dbReference type="ARBA" id="ARBA00022962"/>
    </source>
</evidence>
<dbReference type="PROSITE" id="PS50172">
    <property type="entry name" value="BRCT"/>
    <property type="match status" value="1"/>
</dbReference>
<dbReference type="PROSITE" id="PS51273">
    <property type="entry name" value="GATASE_TYPE_1"/>
    <property type="match status" value="1"/>
</dbReference>
<keyword evidence="18" id="KW-0511">Multifunctional enzyme</keyword>
<dbReference type="UniPathway" id="UPA00035">
    <property type="reaction ID" value="UER00040"/>
</dbReference>
<comment type="pathway">
    <text evidence="5">Amino-acid biosynthesis; L-tryptophan biosynthesis; L-tryptophan from chorismate: step 4/5.</text>
</comment>
<feature type="compositionally biased region" description="Low complexity" evidence="20">
    <location>
        <begin position="231"/>
        <end position="244"/>
    </location>
</feature>
<comment type="pathway">
    <text evidence="6">Amino-acid biosynthesis; L-tryptophan biosynthesis; L-tryptophan from chorismate: step 1/5.</text>
</comment>
<evidence type="ECO:0000256" key="20">
    <source>
        <dbReference type="SAM" id="MobiDB-lite"/>
    </source>
</evidence>
<dbReference type="GO" id="GO:0004049">
    <property type="term" value="F:anthranilate synthase activity"/>
    <property type="evidence" value="ECO:0007669"/>
    <property type="project" value="UniProtKB-EC"/>
</dbReference>
<evidence type="ECO:0000256" key="7">
    <source>
        <dbReference type="ARBA" id="ARBA00012266"/>
    </source>
</evidence>
<dbReference type="InterPro" id="IPR050472">
    <property type="entry name" value="Anth_synth/Amidotransfase"/>
</dbReference>
<feature type="region of interest" description="Disordered" evidence="20">
    <location>
        <begin position="226"/>
        <end position="255"/>
    </location>
</feature>
<dbReference type="InterPro" id="IPR029062">
    <property type="entry name" value="Class_I_gatase-like"/>
</dbReference>
<comment type="function">
    <text evidence="3">Trifunctional enzyme bearing the Gln amidotransferase (GATase) domain of anthranilate synthase, indole-glycerolphosphate synthase, and phosphoribosylanthranilate isomerase activities.</text>
</comment>
<sequence>MPSLDIIDHSPHHPDPSPPIPTASNLILIDNYDSFTWNVYQYLILEGANVTVYRNDKITLEELASKNPTQLIISPGPGHPSTDSGVSRDAIRHFAGKIPIFGVCMGQQCIFDVYGGEVSSAGEWLHGKTSPLTHDGKGVYAGLPQELPVTRYHSLAGTQVTLPSCLEVTSWVAKSDGSPGVIQGVRHREYTIEGVQFHPESILTAEGRTMLKNFLLLQGGTWEENSRLQKASASNGAASNGTPAQPAPPAAGKKNNILQQIYDRRRKSVAAQKEIPSQRPADLQATYDLNGAPPQIPFVARLRQTPFDVALMAEIKRASPSKGIFDLSISAPTQARKYALAGASVISVLTEPDWFRGSIEDLRAVRQVLDGMPNRPAILRKEFIFEEYQILEARLAGADTVLLIVKMLTVEELERLYKYSVSLGMEPLVEVQNTEEMTIALNLGAKAIGVNNRNLESFEVDMGTTSRLRSMVPENTIICALSGINTYDDVLLCKKDGVNAVLVGEAIMRASDTTKFIRQLCSGSDAEPQKPAPEPLFAKICGTRTPEAAEEAVRSGADFIGICLVTGAKRCISDDTALAISQVVHSSSPARFLPPVGSSAAGKVATDFFSSAKTRLSGSRTLLAGIFQNQPLDEVLHKQKLFNLDIVQLHGDEPIEWASLIPVPVIRAFKPGQVGIGRRGYHTVPLLDSGAGSGKLLDFSSVTATLAQDPELRIMLAGGLNPDNVVDAVRALGKYASQVIGVDVSSGVEQDGKQSLEKIRAFIKAAKIKEAQQKGSRIRVVHYDWFEFSCNRNKKLPEKEYYFDNLLAEERAKRRKQLAKARSQRNLAIDLYRVFADVCPFEYQVELFRIFTDNFGTCEEKYVLYLFQSFAKPTLYWFGVKYYKKDDGKRWLLKAINRPSPCSRPFYTEFDKFKDFFRLKTGIAWHERITKAGTTERTYFQYTPPTGGKPVGKGLTRGKTLEECLELNRRLRQMHHDLFGDTQINSDDNPSTMEGPKTQDPAQECEHNSNHNTSDATYVGITNQDAAEQELLELLKDKGIEEGLDRTLYSVAQHHQSTYSGDHNEARSPDKTKLEIPQPGNTLLFQPDQPLSDKNLATHSPFSPVENFRSLSMPTFDEVAAGTDAAQAQLIQESIDQAAKDARGEEGQSVSEIVNKNAGVDPEGHASGRKRAASDKSKAIDVLLKAANASQGVRDILSKTDFARIIGELDDLPIEQVKARDFSQDQEPVKSHTIVEPDFLEIPTDEVEENPLSRVKLQPCDRARIREAFEHMTWSQKRKRDTDKEMAAFRTPESAGTFMGAGEVRVVTKRVKKAAKHKSEARHITKAMRETAGAEITQEGTLRPLSEEQVAHIFSQPIPQPGGKIPSSKAISMGLSLDDVSGMVDEMFGVSKFDDGTDLMTEMHGERPWPAGHDPASPEDDPAHTNEPVEDFDTRAPSFAVMSARTAARGSSGIEVHCFMDRKAGEHRSGISMALSNNESSAEDDYVLSQGPNTAMQTHISPADEASSLHQYWQSAPRTEACFAPFAEEESMFQSSNLYPDVSAHFKPKTN</sequence>
<dbReference type="EC" id="4.1.3.27" evidence="7"/>
<dbReference type="PRINTS" id="PR00097">
    <property type="entry name" value="ANTSNTHASEII"/>
</dbReference>
<evidence type="ECO:0000256" key="18">
    <source>
        <dbReference type="ARBA" id="ARBA00023268"/>
    </source>
</evidence>
<evidence type="ECO:0000256" key="11">
    <source>
        <dbReference type="ARBA" id="ARBA00022605"/>
    </source>
</evidence>
<dbReference type="Pfam" id="PF00218">
    <property type="entry name" value="IGPS"/>
    <property type="match status" value="1"/>
</dbReference>
<dbReference type="InterPro" id="IPR011060">
    <property type="entry name" value="RibuloseP-bd_barrel"/>
</dbReference>
<protein>
    <recommendedName>
        <fullName evidence="10">Multifunctional tryptophan biosynthesis protein</fullName>
        <ecNumber evidence="8">4.1.1.48</ecNumber>
        <ecNumber evidence="7">4.1.3.27</ecNumber>
        <ecNumber evidence="9">5.3.1.24</ecNumber>
    </recommendedName>
</protein>
<dbReference type="EC" id="5.3.1.24" evidence="9"/>
<dbReference type="SUPFAM" id="SSF52317">
    <property type="entry name" value="Class I glutamine amidotransferase-like"/>
    <property type="match status" value="1"/>
</dbReference>
<proteinExistence type="inferred from homology"/>
<evidence type="ECO:0000256" key="13">
    <source>
        <dbReference type="ARBA" id="ARBA00022822"/>
    </source>
</evidence>
<dbReference type="InterPro" id="IPR013785">
    <property type="entry name" value="Aldolase_TIM"/>
</dbReference>
<dbReference type="CDD" id="cd00405">
    <property type="entry name" value="PRAI"/>
    <property type="match status" value="1"/>
</dbReference>
<dbReference type="InterPro" id="IPR001468">
    <property type="entry name" value="Indole-3-GlycerolPSynthase_CS"/>
</dbReference>
<dbReference type="PANTHER" id="PTHR43418">
    <property type="entry name" value="MULTIFUNCTIONAL TRYPTOPHAN BIOSYNTHESIS PROTEIN-RELATED"/>
    <property type="match status" value="1"/>
</dbReference>
<keyword evidence="13" id="KW-0822">Tryptophan biosynthesis</keyword>
<comment type="pathway">
    <text evidence="4">Amino-acid biosynthesis; L-tryptophan biosynthesis; L-tryptophan from chorismate: step 3/5.</text>
</comment>
<dbReference type="SUPFAM" id="SSF52113">
    <property type="entry name" value="BRCT domain"/>
    <property type="match status" value="1"/>
</dbReference>
<keyword evidence="12" id="KW-0210">Decarboxylase</keyword>
<evidence type="ECO:0000256" key="12">
    <source>
        <dbReference type="ARBA" id="ARBA00022793"/>
    </source>
</evidence>
<feature type="region of interest" description="Disordered" evidence="20">
    <location>
        <begin position="1145"/>
        <end position="1173"/>
    </location>
</feature>
<keyword evidence="16" id="KW-0413">Isomerase</keyword>
<keyword evidence="11" id="KW-0028">Amino-acid biosynthesis</keyword>
<comment type="catalytic activity">
    <reaction evidence="19">
        <text>chorismate + L-glutamine = anthranilate + pyruvate + L-glutamate + H(+)</text>
        <dbReference type="Rhea" id="RHEA:21732"/>
        <dbReference type="ChEBI" id="CHEBI:15361"/>
        <dbReference type="ChEBI" id="CHEBI:15378"/>
        <dbReference type="ChEBI" id="CHEBI:16567"/>
        <dbReference type="ChEBI" id="CHEBI:29748"/>
        <dbReference type="ChEBI" id="CHEBI:29985"/>
        <dbReference type="ChEBI" id="CHEBI:58359"/>
        <dbReference type="EC" id="4.1.3.27"/>
    </reaction>
</comment>
<name>A0A444S7R9_VERDA</name>
<dbReference type="HAMAP" id="MF_00135">
    <property type="entry name" value="PRAI"/>
    <property type="match status" value="1"/>
</dbReference>
<feature type="compositionally biased region" description="Polar residues" evidence="20">
    <location>
        <begin position="982"/>
        <end position="992"/>
    </location>
</feature>
<comment type="caution">
    <text evidence="22">The sequence shown here is derived from an EMBL/GenBank/DDBJ whole genome shotgun (WGS) entry which is preliminary data.</text>
</comment>
<evidence type="ECO:0000256" key="4">
    <source>
        <dbReference type="ARBA" id="ARBA00004664"/>
    </source>
</evidence>
<keyword evidence="14" id="KW-0315">Glutamine amidotransferase</keyword>
<feature type="region of interest" description="Disordered" evidence="20">
    <location>
        <begin position="1055"/>
        <end position="1089"/>
    </location>
</feature>
<organism evidence="22 23">
    <name type="scientific">Verticillium dahliae</name>
    <name type="common">Verticillium wilt</name>
    <dbReference type="NCBI Taxonomy" id="27337"/>
    <lineage>
        <taxon>Eukaryota</taxon>
        <taxon>Fungi</taxon>
        <taxon>Dikarya</taxon>
        <taxon>Ascomycota</taxon>
        <taxon>Pezizomycotina</taxon>
        <taxon>Sordariomycetes</taxon>
        <taxon>Hypocreomycetidae</taxon>
        <taxon>Glomerellales</taxon>
        <taxon>Plectosphaerellaceae</taxon>
        <taxon>Verticillium</taxon>
    </lineage>
</organism>
<dbReference type="PANTHER" id="PTHR43418:SF4">
    <property type="entry name" value="MULTIFUNCTIONAL TRYPTOPHAN BIOSYNTHESIS PROTEIN"/>
    <property type="match status" value="1"/>
</dbReference>
<dbReference type="NCBIfam" id="TIGR00566">
    <property type="entry name" value="trpG_papA"/>
    <property type="match status" value="1"/>
</dbReference>
<evidence type="ECO:0000313" key="22">
    <source>
        <dbReference type="EMBL" id="RXG49395.1"/>
    </source>
</evidence>
<dbReference type="GO" id="GO:0004425">
    <property type="term" value="F:indole-3-glycerol-phosphate synthase activity"/>
    <property type="evidence" value="ECO:0007669"/>
    <property type="project" value="UniProtKB-EC"/>
</dbReference>
<comment type="catalytic activity">
    <reaction evidence="2">
        <text>1-(2-carboxyphenylamino)-1-deoxy-D-ribulose 5-phosphate + H(+) = (1S,2R)-1-C-(indol-3-yl)glycerol 3-phosphate + CO2 + H2O</text>
        <dbReference type="Rhea" id="RHEA:23476"/>
        <dbReference type="ChEBI" id="CHEBI:15377"/>
        <dbReference type="ChEBI" id="CHEBI:15378"/>
        <dbReference type="ChEBI" id="CHEBI:16526"/>
        <dbReference type="ChEBI" id="CHEBI:58613"/>
        <dbReference type="ChEBI" id="CHEBI:58866"/>
        <dbReference type="EC" id="4.1.1.48"/>
    </reaction>
</comment>
<dbReference type="InterPro" id="IPR036420">
    <property type="entry name" value="BRCT_dom_sf"/>
</dbReference>
<evidence type="ECO:0000256" key="10">
    <source>
        <dbReference type="ARBA" id="ARBA00018819"/>
    </source>
</evidence>
<feature type="region of interest" description="Disordered" evidence="20">
    <location>
        <begin position="1404"/>
        <end position="1431"/>
    </location>
</feature>
<evidence type="ECO:0000313" key="23">
    <source>
        <dbReference type="Proteomes" id="UP000288725"/>
    </source>
</evidence>
<evidence type="ECO:0000256" key="16">
    <source>
        <dbReference type="ARBA" id="ARBA00023235"/>
    </source>
</evidence>
<feature type="compositionally biased region" description="Basic and acidic residues" evidence="20">
    <location>
        <begin position="1062"/>
        <end position="1074"/>
    </location>
</feature>
<dbReference type="Pfam" id="PF00697">
    <property type="entry name" value="PRAI"/>
    <property type="match status" value="1"/>
</dbReference>
<dbReference type="InterPro" id="IPR001357">
    <property type="entry name" value="BRCT_dom"/>
</dbReference>
<evidence type="ECO:0000256" key="8">
    <source>
        <dbReference type="ARBA" id="ARBA00012362"/>
    </source>
</evidence>
<dbReference type="InterPro" id="IPR013798">
    <property type="entry name" value="Indole-3-glycerol_P_synth_dom"/>
</dbReference>
<reference evidence="22 23" key="1">
    <citation type="submission" date="2018-12" db="EMBL/GenBank/DDBJ databases">
        <title>Genome of Verticillium dahliae isolate Getta Getta.</title>
        <authorList>
            <person name="Gardiner D.M."/>
        </authorList>
    </citation>
    <scope>NUCLEOTIDE SEQUENCE [LARGE SCALE GENOMIC DNA]</scope>
    <source>
        <strain evidence="22 23">Getta Getta</strain>
    </source>
</reference>
<dbReference type="GO" id="GO:0004640">
    <property type="term" value="F:phosphoribosylanthranilate isomerase activity"/>
    <property type="evidence" value="ECO:0007669"/>
    <property type="project" value="UniProtKB-EC"/>
</dbReference>
<evidence type="ECO:0000259" key="21">
    <source>
        <dbReference type="PROSITE" id="PS50172"/>
    </source>
</evidence>
<dbReference type="EMBL" id="RSDZ01000014">
    <property type="protein sequence ID" value="RXG49395.1"/>
    <property type="molecule type" value="Genomic_DNA"/>
</dbReference>
<dbReference type="Pfam" id="PF00117">
    <property type="entry name" value="GATase"/>
    <property type="match status" value="1"/>
</dbReference>
<dbReference type="FunFam" id="3.20.20.70:FF:000136">
    <property type="entry name" value="Multifunctional tryptophan biosynthesis protein"/>
    <property type="match status" value="1"/>
</dbReference>
<dbReference type="CDD" id="cd01743">
    <property type="entry name" value="GATase1_Anthranilate_Synthase"/>
    <property type="match status" value="1"/>
</dbReference>